<dbReference type="EMBL" id="PDND01000187">
    <property type="protein sequence ID" value="PGH30193.1"/>
    <property type="molecule type" value="Genomic_DNA"/>
</dbReference>
<evidence type="ECO:0000313" key="2">
    <source>
        <dbReference type="Proteomes" id="UP000226031"/>
    </source>
</evidence>
<name>A0A2B7ZAH0_9EURO</name>
<reference evidence="1 2" key="1">
    <citation type="submission" date="2017-10" db="EMBL/GenBank/DDBJ databases">
        <title>Comparative genomics in systemic dimorphic fungi from Ajellomycetaceae.</title>
        <authorList>
            <person name="Munoz J.F."/>
            <person name="Mcewen J.G."/>
            <person name="Clay O.K."/>
            <person name="Cuomo C.A."/>
        </authorList>
    </citation>
    <scope>NUCLEOTIDE SEQUENCE [LARGE SCALE GENOMIC DNA]</scope>
    <source>
        <strain evidence="1 2">UAMH4076</strain>
    </source>
</reference>
<evidence type="ECO:0000313" key="1">
    <source>
        <dbReference type="EMBL" id="PGH30193.1"/>
    </source>
</evidence>
<accession>A0A2B7ZAH0</accession>
<dbReference type="VEuPathDB" id="FungiDB:EMCG_01250"/>
<keyword evidence="2" id="KW-1185">Reference proteome</keyword>
<dbReference type="AlphaFoldDB" id="A0A2B7ZAH0"/>
<organism evidence="1 2">
    <name type="scientific">[Emmonsia] crescens</name>
    <dbReference type="NCBI Taxonomy" id="73230"/>
    <lineage>
        <taxon>Eukaryota</taxon>
        <taxon>Fungi</taxon>
        <taxon>Dikarya</taxon>
        <taxon>Ascomycota</taxon>
        <taxon>Pezizomycotina</taxon>
        <taxon>Eurotiomycetes</taxon>
        <taxon>Eurotiomycetidae</taxon>
        <taxon>Onygenales</taxon>
        <taxon>Ajellomycetaceae</taxon>
        <taxon>Emergomyces</taxon>
    </lineage>
</organism>
<sequence length="182" mass="20995">MSSYREILPRPISPNLVKDIFFSAFASYQTRITDRIFYETMPEGQGGCLVDLKNREYELGDEFAAEYPLGVLTWSDGRIISVVNWTYSKDPLPIYRDVWEEDPMAPILVFANPYRGYVRCFHYPSVDEVDLEATFHAIVSEIISQTTPLYYRLAQFQVKKEEESNSPGVDEIKCFSYGGLQN</sequence>
<protein>
    <submittedName>
        <fullName evidence="1">Uncharacterized protein</fullName>
    </submittedName>
</protein>
<dbReference type="Proteomes" id="UP000226031">
    <property type="component" value="Unassembled WGS sequence"/>
</dbReference>
<gene>
    <name evidence="1" type="ORF">GX50_07058</name>
</gene>
<comment type="caution">
    <text evidence="1">The sequence shown here is derived from an EMBL/GenBank/DDBJ whole genome shotgun (WGS) entry which is preliminary data.</text>
</comment>
<proteinExistence type="predicted"/>